<dbReference type="EMBL" id="AZBU02000001">
    <property type="protein sequence ID" value="TMS32266.1"/>
    <property type="molecule type" value="Genomic_DNA"/>
</dbReference>
<accession>A0A4U8UHS0</accession>
<gene>
    <name evidence="2" type="ORF">L596_000132</name>
</gene>
<dbReference type="Proteomes" id="UP000298663">
    <property type="component" value="Unassembled WGS sequence"/>
</dbReference>
<evidence type="ECO:0000313" key="2">
    <source>
        <dbReference type="EMBL" id="TMS32266.1"/>
    </source>
</evidence>
<reference evidence="2 3" key="1">
    <citation type="journal article" date="2015" name="Genome Biol.">
        <title>Comparative genomics of Steinernema reveals deeply conserved gene regulatory networks.</title>
        <authorList>
            <person name="Dillman A.R."/>
            <person name="Macchietto M."/>
            <person name="Porter C.F."/>
            <person name="Rogers A."/>
            <person name="Williams B."/>
            <person name="Antoshechkin I."/>
            <person name="Lee M.M."/>
            <person name="Goodwin Z."/>
            <person name="Lu X."/>
            <person name="Lewis E.E."/>
            <person name="Goodrich-Blair H."/>
            <person name="Stock S.P."/>
            <person name="Adams B.J."/>
            <person name="Sternberg P.W."/>
            <person name="Mortazavi A."/>
        </authorList>
    </citation>
    <scope>NUCLEOTIDE SEQUENCE [LARGE SCALE GENOMIC DNA]</scope>
    <source>
        <strain evidence="2 3">ALL</strain>
    </source>
</reference>
<name>A0A4U8UHS0_STECR</name>
<feature type="chain" id="PRO_5020516427" evidence="1">
    <location>
        <begin position="20"/>
        <end position="70"/>
    </location>
</feature>
<keyword evidence="1" id="KW-0732">Signal</keyword>
<evidence type="ECO:0000256" key="1">
    <source>
        <dbReference type="SAM" id="SignalP"/>
    </source>
</evidence>
<protein>
    <submittedName>
        <fullName evidence="2">Uncharacterized protein</fullName>
    </submittedName>
</protein>
<keyword evidence="3" id="KW-1185">Reference proteome</keyword>
<evidence type="ECO:0000313" key="3">
    <source>
        <dbReference type="Proteomes" id="UP000298663"/>
    </source>
</evidence>
<organism evidence="2 3">
    <name type="scientific">Steinernema carpocapsae</name>
    <name type="common">Entomopathogenic nematode</name>
    <dbReference type="NCBI Taxonomy" id="34508"/>
    <lineage>
        <taxon>Eukaryota</taxon>
        <taxon>Metazoa</taxon>
        <taxon>Ecdysozoa</taxon>
        <taxon>Nematoda</taxon>
        <taxon>Chromadorea</taxon>
        <taxon>Rhabditida</taxon>
        <taxon>Tylenchina</taxon>
        <taxon>Panagrolaimomorpha</taxon>
        <taxon>Strongyloidoidea</taxon>
        <taxon>Steinernematidae</taxon>
        <taxon>Steinernema</taxon>
    </lineage>
</organism>
<sequence length="70" mass="7909">MRLFVVSLVLLNALRKADAGRFITEKDTGETYTETQLLTLVNLVISAGFPRRFYRLILASRSKNGLISFC</sequence>
<comment type="caution">
    <text evidence="2">The sequence shown here is derived from an EMBL/GenBank/DDBJ whole genome shotgun (WGS) entry which is preliminary data.</text>
</comment>
<proteinExistence type="predicted"/>
<dbReference type="AlphaFoldDB" id="A0A4U8UHS0"/>
<feature type="signal peptide" evidence="1">
    <location>
        <begin position="1"/>
        <end position="19"/>
    </location>
</feature>
<reference evidence="2 3" key="2">
    <citation type="journal article" date="2019" name="G3 (Bethesda)">
        <title>Hybrid Assembly of the Genome of the Entomopathogenic Nematode Steinernema carpocapsae Identifies the X-Chromosome.</title>
        <authorList>
            <person name="Serra L."/>
            <person name="Macchietto M."/>
            <person name="Macias-Munoz A."/>
            <person name="McGill C.J."/>
            <person name="Rodriguez I.M."/>
            <person name="Rodriguez B."/>
            <person name="Murad R."/>
            <person name="Mortazavi A."/>
        </authorList>
    </citation>
    <scope>NUCLEOTIDE SEQUENCE [LARGE SCALE GENOMIC DNA]</scope>
    <source>
        <strain evidence="2 3">ALL</strain>
    </source>
</reference>